<proteinExistence type="predicted"/>
<evidence type="ECO:0000313" key="2">
    <source>
        <dbReference type="EMBL" id="WOK94161.1"/>
    </source>
</evidence>
<evidence type="ECO:0000313" key="3">
    <source>
        <dbReference type="Proteomes" id="UP001327560"/>
    </source>
</evidence>
<dbReference type="InterPro" id="IPR036691">
    <property type="entry name" value="Endo/exonu/phosph_ase_sf"/>
</dbReference>
<dbReference type="SUPFAM" id="SSF56219">
    <property type="entry name" value="DNase I-like"/>
    <property type="match status" value="1"/>
</dbReference>
<sequence length="659" mass="76554">MYAFKGQFIIAATLRHLRSGTVFTIASVYGPPHHASRAAFFAELSLFIGTCNNHLILGGDFNVTTGTHERRNCVGHTRDAGHFSRIIAGSNLLDLPISGVQFTWSNRQRLPRLAKLDRIFLSLSASHILPLANVQGGDKKLSDHHHLILCSMQSPTNKSVKPFKMEKFWFRVDSFKCMIATCWAQNWDSLPATDRWIRRWRTLRKLIRQWNALHNKEVKKARITLEDQVAALDRKVDTGNINDREINELRGAKQHLDTLYSDEDTFWRQRAKQRWIRMGDRNTRYFHQCASNSRRKNWIHSLDGLAGVLNDIQEIKNEFRKFYSNLLGRPSTPLLNLRWNTLDLVQLPQNSGIDGCFTMDEIYSSIRDLGSFKSPGPDGIINEFLLQFWDCIKDDLLGLNYKVGNGADIQIWREPWCGSTTLAENFTHLFRFATQPLIRIADARILDDEGRFQGWNISFTTYMNISQVQQLARKLERIQDTRGMDVIFWRWSNSMMFSTKSLYQILIYKGIEDNLQGFIWQRKLPPKIAIYGWIWKRKRLPLRTVLASRGVISTTTNCLLCDGNDETHDHVFFDCLYAQNAWHIFLGQLGIPFYPTRSFFFDDGNAPHSENNLKNARILLVWSWFIWCERNKRCFEMVLSNYRSLAITMVAFACNSMIL</sequence>
<accession>A0AAQ3JQD3</accession>
<organism evidence="2 3">
    <name type="scientific">Canna indica</name>
    <name type="common">Indian-shot</name>
    <dbReference type="NCBI Taxonomy" id="4628"/>
    <lineage>
        <taxon>Eukaryota</taxon>
        <taxon>Viridiplantae</taxon>
        <taxon>Streptophyta</taxon>
        <taxon>Embryophyta</taxon>
        <taxon>Tracheophyta</taxon>
        <taxon>Spermatophyta</taxon>
        <taxon>Magnoliopsida</taxon>
        <taxon>Liliopsida</taxon>
        <taxon>Zingiberales</taxon>
        <taxon>Cannaceae</taxon>
        <taxon>Canna</taxon>
    </lineage>
</organism>
<protein>
    <submittedName>
        <fullName evidence="2">Ribonuclease H protein</fullName>
    </submittedName>
</protein>
<gene>
    <name evidence="2" type="ORF">Cni_G02863</name>
</gene>
<name>A0AAQ3JQD3_9LILI</name>
<dbReference type="Gene3D" id="3.60.10.10">
    <property type="entry name" value="Endonuclease/exonuclease/phosphatase"/>
    <property type="match status" value="1"/>
</dbReference>
<dbReference type="AlphaFoldDB" id="A0AAQ3JQD3"/>
<dbReference type="PANTHER" id="PTHR36617">
    <property type="entry name" value="PROTEIN, PUTATIVE-RELATED"/>
    <property type="match status" value="1"/>
</dbReference>
<dbReference type="Proteomes" id="UP001327560">
    <property type="component" value="Chromosome 1"/>
</dbReference>
<feature type="domain" description="Reverse transcriptase zinc-binding" evidence="1">
    <location>
        <begin position="497"/>
        <end position="582"/>
    </location>
</feature>
<dbReference type="Pfam" id="PF13966">
    <property type="entry name" value="zf-RVT"/>
    <property type="match status" value="1"/>
</dbReference>
<dbReference type="InterPro" id="IPR026960">
    <property type="entry name" value="RVT-Znf"/>
</dbReference>
<keyword evidence="3" id="KW-1185">Reference proteome</keyword>
<evidence type="ECO:0000259" key="1">
    <source>
        <dbReference type="Pfam" id="PF13966"/>
    </source>
</evidence>
<dbReference type="EMBL" id="CP136890">
    <property type="protein sequence ID" value="WOK94161.1"/>
    <property type="molecule type" value="Genomic_DNA"/>
</dbReference>
<dbReference type="PANTHER" id="PTHR36617:SF5">
    <property type="entry name" value="OS05G0421675 PROTEIN"/>
    <property type="match status" value="1"/>
</dbReference>
<reference evidence="2 3" key="1">
    <citation type="submission" date="2023-10" db="EMBL/GenBank/DDBJ databases">
        <title>Chromosome-scale genome assembly provides insights into flower coloration mechanisms of Canna indica.</title>
        <authorList>
            <person name="Li C."/>
        </authorList>
    </citation>
    <scope>NUCLEOTIDE SEQUENCE [LARGE SCALE GENOMIC DNA]</scope>
    <source>
        <tissue evidence="2">Flower</tissue>
    </source>
</reference>